<dbReference type="EMBL" id="JAJTTA010000001">
    <property type="protein sequence ID" value="MCF0038791.1"/>
    <property type="molecule type" value="Genomic_DNA"/>
</dbReference>
<accession>A0A9X1P4R2</accession>
<sequence length="52" mass="5863">MKTNESTKSKTPTIVVDKSLNDLQGINFFPERLKQANEFLKKAGLPDLSKLK</sequence>
<evidence type="ECO:0000313" key="2">
    <source>
        <dbReference type="Proteomes" id="UP001139700"/>
    </source>
</evidence>
<gene>
    <name evidence="1" type="ORF">LXM24_01750</name>
</gene>
<keyword evidence="2" id="KW-1185">Reference proteome</keyword>
<dbReference type="AlphaFoldDB" id="A0A9X1P4R2"/>
<proteinExistence type="predicted"/>
<evidence type="ECO:0000313" key="1">
    <source>
        <dbReference type="EMBL" id="MCF0038791.1"/>
    </source>
</evidence>
<protein>
    <submittedName>
        <fullName evidence="1">Uncharacterized protein</fullName>
    </submittedName>
</protein>
<reference evidence="1" key="1">
    <citation type="submission" date="2021-12" db="EMBL/GenBank/DDBJ databases">
        <title>Novel species in genus Dyadobacter.</title>
        <authorList>
            <person name="Ma C."/>
        </authorList>
    </citation>
    <scope>NUCLEOTIDE SEQUENCE</scope>
    <source>
        <strain evidence="1">CY399</strain>
    </source>
</reference>
<dbReference type="RefSeq" id="WP_234611298.1">
    <property type="nucleotide sequence ID" value="NZ_CP098806.1"/>
</dbReference>
<dbReference type="Proteomes" id="UP001139700">
    <property type="component" value="Unassembled WGS sequence"/>
</dbReference>
<comment type="caution">
    <text evidence="1">The sequence shown here is derived from an EMBL/GenBank/DDBJ whole genome shotgun (WGS) entry which is preliminary data.</text>
</comment>
<organism evidence="1 2">
    <name type="scientific">Dyadobacter fanqingshengii</name>
    <dbReference type="NCBI Taxonomy" id="2906443"/>
    <lineage>
        <taxon>Bacteria</taxon>
        <taxon>Pseudomonadati</taxon>
        <taxon>Bacteroidota</taxon>
        <taxon>Cytophagia</taxon>
        <taxon>Cytophagales</taxon>
        <taxon>Spirosomataceae</taxon>
        <taxon>Dyadobacter</taxon>
    </lineage>
</organism>
<name>A0A9X1P4R2_9BACT</name>